<protein>
    <submittedName>
        <fullName evidence="2">Uncharacterized protein</fullName>
    </submittedName>
</protein>
<organism evidence="2 3">
    <name type="scientific">Paraphaeosphaeria minitans</name>
    <dbReference type="NCBI Taxonomy" id="565426"/>
    <lineage>
        <taxon>Eukaryota</taxon>
        <taxon>Fungi</taxon>
        <taxon>Dikarya</taxon>
        <taxon>Ascomycota</taxon>
        <taxon>Pezizomycotina</taxon>
        <taxon>Dothideomycetes</taxon>
        <taxon>Pleosporomycetidae</taxon>
        <taxon>Pleosporales</taxon>
        <taxon>Massarineae</taxon>
        <taxon>Didymosphaeriaceae</taxon>
        <taxon>Paraphaeosphaeria</taxon>
    </lineage>
</organism>
<keyword evidence="3" id="KW-1185">Reference proteome</keyword>
<feature type="compositionally biased region" description="Basic residues" evidence="1">
    <location>
        <begin position="395"/>
        <end position="404"/>
    </location>
</feature>
<dbReference type="AlphaFoldDB" id="A0A9P6GCR5"/>
<gene>
    <name evidence="2" type="ORF">PMIN01_08570</name>
</gene>
<proteinExistence type="predicted"/>
<feature type="compositionally biased region" description="Pro residues" evidence="1">
    <location>
        <begin position="489"/>
        <end position="501"/>
    </location>
</feature>
<sequence>MFSDSNARMDEQSNPATSEIRSLRNQTAILQDKLDRSVAKIMTLQGGIDQVTDGEVKKRFEGVFSSIENWVTEIELDFARQSRDFREEFHELLRQEEKEQLLSGLGLRAYGEDESGQSIWESASIGYSDMRWVGTLDTCINIVLSRFMWQRLYHRVFWSPYPIGLNEYAQDGIDYIIQAIEGGDDREIKVEAEAIFRANKWRAESMATIVSTTRFRKDKDFDMQDLLQDLCGDIAYRLPLIDSATLRRHIESLENNVVGPAVELKESIACCSADYFLAEPEKELLENARDHDRFWDYNFKDIVEWRDKSPSEPYGGMFRLFHGIYRKGMKDTEDVVLVKPTLLVLNRKTIGMLQEFRKSNAPTQQGRQRSPGKAGTASSRQASLPPASSHSLTTKSRHDRRTSHRKQEEVYPEPSGLDRMFRRFTSKTKGSGHEKKLEDPAFDTRPRLYRRATEDKESRASPTREIKGKDKRSRRTTPTPVSSRKPSLSQPPPEAMIPPGPSSELLAGLPSQPILRETSQEYYGGYSTHLNVGIDTSGPLIQRQEGEDAERSDTDSSIDIRSNMKAGRRNSAQQWRAGPTELMRAPGLTAPAPHPNQTAWRNLQSQLPKSPTI</sequence>
<feature type="compositionally biased region" description="Basic and acidic residues" evidence="1">
    <location>
        <begin position="431"/>
        <end position="468"/>
    </location>
</feature>
<reference evidence="2" key="1">
    <citation type="journal article" date="2020" name="Mol. Plant Microbe Interact.">
        <title>Genome Sequence of the Biocontrol Agent Coniothyrium minitans strain Conio (IMI 134523).</title>
        <authorList>
            <person name="Patel D."/>
            <person name="Shittu T.A."/>
            <person name="Baroncelli R."/>
            <person name="Muthumeenakshi S."/>
            <person name="Osborne T.H."/>
            <person name="Janganan T.K."/>
            <person name="Sreenivasaprasad S."/>
        </authorList>
    </citation>
    <scope>NUCLEOTIDE SEQUENCE</scope>
    <source>
        <strain evidence="2">Conio</strain>
    </source>
</reference>
<accession>A0A9P6GCR5</accession>
<feature type="compositionally biased region" description="Polar residues" evidence="1">
    <location>
        <begin position="595"/>
        <end position="613"/>
    </location>
</feature>
<dbReference type="EMBL" id="WJXW01000009">
    <property type="protein sequence ID" value="KAF9732888.1"/>
    <property type="molecule type" value="Genomic_DNA"/>
</dbReference>
<evidence type="ECO:0000313" key="3">
    <source>
        <dbReference type="Proteomes" id="UP000756921"/>
    </source>
</evidence>
<feature type="compositionally biased region" description="Polar residues" evidence="1">
    <location>
        <begin position="376"/>
        <end position="394"/>
    </location>
</feature>
<feature type="region of interest" description="Disordered" evidence="1">
    <location>
        <begin position="355"/>
        <end position="613"/>
    </location>
</feature>
<feature type="compositionally biased region" description="Basic and acidic residues" evidence="1">
    <location>
        <begin position="544"/>
        <end position="554"/>
    </location>
</feature>
<dbReference type="OrthoDB" id="4868352at2759"/>
<name>A0A9P6GCR5_9PLEO</name>
<evidence type="ECO:0000256" key="1">
    <source>
        <dbReference type="SAM" id="MobiDB-lite"/>
    </source>
</evidence>
<evidence type="ECO:0000313" key="2">
    <source>
        <dbReference type="EMBL" id="KAF9732888.1"/>
    </source>
</evidence>
<feature type="region of interest" description="Disordered" evidence="1">
    <location>
        <begin position="1"/>
        <end position="21"/>
    </location>
</feature>
<feature type="compositionally biased region" description="Polar residues" evidence="1">
    <location>
        <begin position="476"/>
        <end position="488"/>
    </location>
</feature>
<comment type="caution">
    <text evidence="2">The sequence shown here is derived from an EMBL/GenBank/DDBJ whole genome shotgun (WGS) entry which is preliminary data.</text>
</comment>
<dbReference type="Proteomes" id="UP000756921">
    <property type="component" value="Unassembled WGS sequence"/>
</dbReference>